<keyword evidence="1" id="KW-1133">Transmembrane helix</keyword>
<dbReference type="Proteomes" id="UP000265520">
    <property type="component" value="Unassembled WGS sequence"/>
</dbReference>
<protein>
    <submittedName>
        <fullName evidence="2">Uncharacterized protein</fullName>
    </submittedName>
</protein>
<accession>A0A392SU18</accession>
<evidence type="ECO:0000313" key="3">
    <source>
        <dbReference type="Proteomes" id="UP000265520"/>
    </source>
</evidence>
<proteinExistence type="predicted"/>
<organism evidence="2 3">
    <name type="scientific">Trifolium medium</name>
    <dbReference type="NCBI Taxonomy" id="97028"/>
    <lineage>
        <taxon>Eukaryota</taxon>
        <taxon>Viridiplantae</taxon>
        <taxon>Streptophyta</taxon>
        <taxon>Embryophyta</taxon>
        <taxon>Tracheophyta</taxon>
        <taxon>Spermatophyta</taxon>
        <taxon>Magnoliopsida</taxon>
        <taxon>eudicotyledons</taxon>
        <taxon>Gunneridae</taxon>
        <taxon>Pentapetalae</taxon>
        <taxon>rosids</taxon>
        <taxon>fabids</taxon>
        <taxon>Fabales</taxon>
        <taxon>Fabaceae</taxon>
        <taxon>Papilionoideae</taxon>
        <taxon>50 kb inversion clade</taxon>
        <taxon>NPAAA clade</taxon>
        <taxon>Hologalegina</taxon>
        <taxon>IRL clade</taxon>
        <taxon>Trifolieae</taxon>
        <taxon>Trifolium</taxon>
    </lineage>
</organism>
<dbReference type="EMBL" id="LXQA010431597">
    <property type="protein sequence ID" value="MCI51420.1"/>
    <property type="molecule type" value="Genomic_DNA"/>
</dbReference>
<evidence type="ECO:0000313" key="2">
    <source>
        <dbReference type="EMBL" id="MCI51420.1"/>
    </source>
</evidence>
<feature type="non-terminal residue" evidence="2">
    <location>
        <position position="90"/>
    </location>
</feature>
<dbReference type="AlphaFoldDB" id="A0A392SU18"/>
<name>A0A392SU18_9FABA</name>
<sequence>MSGGSGGWATFLQVAGAVAAVAGSLYRMRNQPEEEEEVVILHVDGSLKRNKQSAGCGGYLSSSSQNWIYGFVQKLKFTPNLKEHETEKEA</sequence>
<keyword evidence="3" id="KW-1185">Reference proteome</keyword>
<keyword evidence="1" id="KW-0472">Membrane</keyword>
<feature type="transmembrane region" description="Helical" evidence="1">
    <location>
        <begin position="6"/>
        <end position="26"/>
    </location>
</feature>
<evidence type="ECO:0000256" key="1">
    <source>
        <dbReference type="SAM" id="Phobius"/>
    </source>
</evidence>
<keyword evidence="1" id="KW-0812">Transmembrane</keyword>
<comment type="caution">
    <text evidence="2">The sequence shown here is derived from an EMBL/GenBank/DDBJ whole genome shotgun (WGS) entry which is preliminary data.</text>
</comment>
<reference evidence="2 3" key="1">
    <citation type="journal article" date="2018" name="Front. Plant Sci.">
        <title>Red Clover (Trifolium pratense) and Zigzag Clover (T. medium) - A Picture of Genomic Similarities and Differences.</title>
        <authorList>
            <person name="Dluhosova J."/>
            <person name="Istvanek J."/>
            <person name="Nedelnik J."/>
            <person name="Repkova J."/>
        </authorList>
    </citation>
    <scope>NUCLEOTIDE SEQUENCE [LARGE SCALE GENOMIC DNA]</scope>
    <source>
        <strain evidence="3">cv. 10/8</strain>
        <tissue evidence="2">Leaf</tissue>
    </source>
</reference>